<dbReference type="RefSeq" id="WP_077846581.1">
    <property type="nucleotide sequence ID" value="NZ_LZZM01000089.1"/>
</dbReference>
<accession>A0A1S8TR59</accession>
<dbReference type="Pfam" id="PF14453">
    <property type="entry name" value="ThiS-like"/>
    <property type="match status" value="1"/>
</dbReference>
<feature type="domain" description="ThiS-like ubiquitin" evidence="2">
    <location>
        <begin position="1"/>
        <end position="57"/>
    </location>
</feature>
<dbReference type="NCBIfam" id="TIGR02354">
    <property type="entry name" value="thiF_fam2"/>
    <property type="match status" value="1"/>
</dbReference>
<comment type="caution">
    <text evidence="3">The sequence shown here is derived from an EMBL/GenBank/DDBJ whole genome shotgun (WGS) entry which is preliminary data.</text>
</comment>
<dbReference type="AlphaFoldDB" id="A0A1S8TR59"/>
<dbReference type="PANTHER" id="PTHR43267:SF3">
    <property type="entry name" value="THIF PROTEIN"/>
    <property type="match status" value="1"/>
</dbReference>
<dbReference type="GO" id="GO:0008641">
    <property type="term" value="F:ubiquitin-like modifier activating enzyme activity"/>
    <property type="evidence" value="ECO:0007669"/>
    <property type="project" value="InterPro"/>
</dbReference>
<evidence type="ECO:0000259" key="1">
    <source>
        <dbReference type="Pfam" id="PF00899"/>
    </source>
</evidence>
<dbReference type="Gene3D" id="3.40.50.720">
    <property type="entry name" value="NAD(P)-binding Rossmann-like Domain"/>
    <property type="match status" value="1"/>
</dbReference>
<dbReference type="GO" id="GO:0061503">
    <property type="term" value="F:tRNA threonylcarbamoyladenosine dehydratase"/>
    <property type="evidence" value="ECO:0007669"/>
    <property type="project" value="TreeGrafter"/>
</dbReference>
<dbReference type="InterPro" id="IPR035985">
    <property type="entry name" value="Ubiquitin-activating_enz"/>
</dbReference>
<dbReference type="SUPFAM" id="SSF69572">
    <property type="entry name" value="Activating enzymes of the ubiquitin-like proteins"/>
    <property type="match status" value="1"/>
</dbReference>
<protein>
    <submittedName>
        <fullName evidence="3">Putative adenylyltransferase/sulfurtransferase MoeZ</fullName>
    </submittedName>
</protein>
<dbReference type="OrthoDB" id="9804286at2"/>
<name>A0A1S8TR59_9CLOT</name>
<dbReference type="InterPro" id="IPR045886">
    <property type="entry name" value="ThiF/MoeB/HesA"/>
</dbReference>
<evidence type="ECO:0000259" key="2">
    <source>
        <dbReference type="Pfam" id="PF14453"/>
    </source>
</evidence>
<keyword evidence="3" id="KW-0808">Transferase</keyword>
<keyword evidence="3" id="KW-0548">Nucleotidyltransferase</keyword>
<gene>
    <name evidence="3" type="primary">moeZ</name>
    <name evidence="3" type="ORF">CLPUN_13800</name>
</gene>
<keyword evidence="4" id="KW-1185">Reference proteome</keyword>
<dbReference type="NCBIfam" id="NF006395">
    <property type="entry name" value="PRK08644.1"/>
    <property type="match status" value="1"/>
</dbReference>
<dbReference type="InterPro" id="IPR012729">
    <property type="entry name" value="ThiF_fam2"/>
</dbReference>
<sequence>MRILVNEKEVSVEDERTAFSIRENFKCDADILILNGFPIKQDYVLKAGDKLTLIKRGEIPRKEELEALMVSRHTPKVHEKVKKARVAIAGLGGLGSTVALALGRIGVGYLKIIDFDVVEPSNLNRQQYFIRHIGMKKCDALKEILSEINPFIEVCNADVNVNTDNIKELFEDMDIVIEAFDGAENKAMIVREVLLQTNKPKIISASGMAGYYSNNLIVSRKVNSRFYICGDFENEAKVNEGLMAPRVGIAACHEANMALRLILNENHV</sequence>
<dbReference type="Proteomes" id="UP000190890">
    <property type="component" value="Unassembled WGS sequence"/>
</dbReference>
<dbReference type="InterPro" id="IPR032726">
    <property type="entry name" value="ThiS-like_dom"/>
</dbReference>
<proteinExistence type="predicted"/>
<organism evidence="3 4">
    <name type="scientific">Clostridium puniceum</name>
    <dbReference type="NCBI Taxonomy" id="29367"/>
    <lineage>
        <taxon>Bacteria</taxon>
        <taxon>Bacillati</taxon>
        <taxon>Bacillota</taxon>
        <taxon>Clostridia</taxon>
        <taxon>Eubacteriales</taxon>
        <taxon>Clostridiaceae</taxon>
        <taxon>Clostridium</taxon>
    </lineage>
</organism>
<evidence type="ECO:0000313" key="3">
    <source>
        <dbReference type="EMBL" id="OOM80270.1"/>
    </source>
</evidence>
<dbReference type="EMBL" id="LZZM01000089">
    <property type="protein sequence ID" value="OOM80270.1"/>
    <property type="molecule type" value="Genomic_DNA"/>
</dbReference>
<dbReference type="GO" id="GO:0061504">
    <property type="term" value="P:cyclic threonylcarbamoyladenosine biosynthetic process"/>
    <property type="evidence" value="ECO:0007669"/>
    <property type="project" value="TreeGrafter"/>
</dbReference>
<reference evidence="3 4" key="1">
    <citation type="submission" date="2016-05" db="EMBL/GenBank/DDBJ databases">
        <title>Microbial solvent formation.</title>
        <authorList>
            <person name="Poehlein A."/>
            <person name="Montoya Solano J.D."/>
            <person name="Flitsch S."/>
            <person name="Krabben P."/>
            <person name="Duerre P."/>
            <person name="Daniel R."/>
        </authorList>
    </citation>
    <scope>NUCLEOTIDE SEQUENCE [LARGE SCALE GENOMIC DNA]</scope>
    <source>
        <strain evidence="3 4">DSM 2619</strain>
    </source>
</reference>
<dbReference type="Pfam" id="PF00899">
    <property type="entry name" value="ThiF"/>
    <property type="match status" value="1"/>
</dbReference>
<evidence type="ECO:0000313" key="4">
    <source>
        <dbReference type="Proteomes" id="UP000190890"/>
    </source>
</evidence>
<feature type="domain" description="THIF-type NAD/FAD binding fold" evidence="1">
    <location>
        <begin position="71"/>
        <end position="265"/>
    </location>
</feature>
<dbReference type="GO" id="GO:0016779">
    <property type="term" value="F:nucleotidyltransferase activity"/>
    <property type="evidence" value="ECO:0007669"/>
    <property type="project" value="UniProtKB-KW"/>
</dbReference>
<dbReference type="InterPro" id="IPR000594">
    <property type="entry name" value="ThiF_NAD_FAD-bd"/>
</dbReference>
<dbReference type="STRING" id="29367.CLPUN_13800"/>
<dbReference type="PANTHER" id="PTHR43267">
    <property type="entry name" value="TRNA THREONYLCARBAMOYLADENOSINE DEHYDRATASE"/>
    <property type="match status" value="1"/>
</dbReference>